<accession>A0A5B9N5D5</accession>
<dbReference type="EMBL" id="MN062188">
    <property type="protein sequence ID" value="QEG09407.1"/>
    <property type="molecule type" value="Genomic_DNA"/>
</dbReference>
<keyword evidence="2" id="KW-1185">Reference proteome</keyword>
<dbReference type="Proteomes" id="UP000322840">
    <property type="component" value="Segment"/>
</dbReference>
<evidence type="ECO:0000313" key="2">
    <source>
        <dbReference type="Proteomes" id="UP000322840"/>
    </source>
</evidence>
<protein>
    <submittedName>
        <fullName evidence="1">Uncharacterized protein</fullName>
    </submittedName>
</protein>
<proteinExistence type="predicted"/>
<organism evidence="1 2">
    <name type="scientific">Proteus phage Saba</name>
    <dbReference type="NCBI Taxonomy" id="2596672"/>
    <lineage>
        <taxon>Viruses</taxon>
        <taxon>Duplodnaviria</taxon>
        <taxon>Heunggongvirae</taxon>
        <taxon>Uroviricota</taxon>
        <taxon>Caudoviricetes</taxon>
        <taxon>Casjensviridae</taxon>
        <taxon>Cenphatecvirus</taxon>
        <taxon>Cenphatecvirus saba</taxon>
    </lineage>
</organism>
<name>A0A5B9N5D5_9CAUD</name>
<reference evidence="2" key="1">
    <citation type="submission" date="2019-06" db="EMBL/GenBank/DDBJ databases">
        <title>The Complete Genome of Proteus mirabilis Siphophage Saba.</title>
        <authorList>
            <person name="Nyugen J."/>
            <person name="Harb L."/>
            <person name="Moreland R."/>
            <person name="Liu M."/>
            <person name="Ramsey J."/>
        </authorList>
    </citation>
    <scope>NUCLEOTIDE SEQUENCE [LARGE SCALE GENOMIC DNA]</scope>
</reference>
<sequence length="171" mass="20038">MENRNRVLDINAVARVVRDHRLFADAYVEVKSIIREMSEKGLVDLQIDAKPIHAHLNRIAGFNSFFPNTENNWWVKFRPFEAYPQGDKTLIKFRTAYPCDIWRKVDGMESKLGDLESRVKRLEHILKDRPEALAYDRKVLREQLIEENIRSGMSTRQAKKAAWREAGETII</sequence>
<evidence type="ECO:0000313" key="1">
    <source>
        <dbReference type="EMBL" id="QEG09407.1"/>
    </source>
</evidence>
<gene>
    <name evidence="1" type="ORF">CPT_Saba_034</name>
</gene>